<keyword evidence="2" id="KW-1185">Reference proteome</keyword>
<comment type="caution">
    <text evidence="1">The sequence shown here is derived from an EMBL/GenBank/DDBJ whole genome shotgun (WGS) entry which is preliminary data.</text>
</comment>
<name>A0A8S1XCY0_9CILI</name>
<accession>A0A8S1XCY0</accession>
<evidence type="ECO:0000313" key="1">
    <source>
        <dbReference type="EMBL" id="CAD8198815.1"/>
    </source>
</evidence>
<dbReference type="EMBL" id="CAJJDO010000120">
    <property type="protein sequence ID" value="CAD8198815.1"/>
    <property type="molecule type" value="Genomic_DNA"/>
</dbReference>
<sequence length="338" mass="40624">MNILILLLNNSSKIQFKKRILLVHNSQQQRKKYQNFRLIWQYQYNEIINYTKQQNEYNVQKTRTMSELYRQNYKDIVFKIINRLNLQIYFIAKVLYQEVIEFGKNTSTLPCYLMKQIYVKKIIQEQLLYLKSNSQKHLILNRQYQRSSSNSINLLSILKLFLEQENQDEIVISDKKSTVLVCLKQVYVIYIGKILIKLNKFQIRQNNRNRRTLNSQRKWNYIVSIGGKEQYFWTKKSEAISNWNINKILEICNSNNSQIKRNQFDKYNYISFLRDNSIISVSIEQNQQDQNNSINSQIMIIDYDKVELISKLTNDHNCNSICFLTSKEILCQHFQILT</sequence>
<evidence type="ECO:0000313" key="2">
    <source>
        <dbReference type="Proteomes" id="UP000689195"/>
    </source>
</evidence>
<organism evidence="1 2">
    <name type="scientific">Paramecium pentaurelia</name>
    <dbReference type="NCBI Taxonomy" id="43138"/>
    <lineage>
        <taxon>Eukaryota</taxon>
        <taxon>Sar</taxon>
        <taxon>Alveolata</taxon>
        <taxon>Ciliophora</taxon>
        <taxon>Intramacronucleata</taxon>
        <taxon>Oligohymenophorea</taxon>
        <taxon>Peniculida</taxon>
        <taxon>Parameciidae</taxon>
        <taxon>Paramecium</taxon>
    </lineage>
</organism>
<dbReference type="Proteomes" id="UP000689195">
    <property type="component" value="Unassembled WGS sequence"/>
</dbReference>
<reference evidence="1" key="1">
    <citation type="submission" date="2021-01" db="EMBL/GenBank/DDBJ databases">
        <authorList>
            <consortium name="Genoscope - CEA"/>
            <person name="William W."/>
        </authorList>
    </citation>
    <scope>NUCLEOTIDE SEQUENCE</scope>
</reference>
<dbReference type="AlphaFoldDB" id="A0A8S1XCY0"/>
<gene>
    <name evidence="1" type="ORF">PPENT_87.1.T1200012</name>
</gene>
<protein>
    <submittedName>
        <fullName evidence="1">Uncharacterized protein</fullName>
    </submittedName>
</protein>
<proteinExistence type="predicted"/>